<evidence type="ECO:0000256" key="1">
    <source>
        <dbReference type="ARBA" id="ARBA00022884"/>
    </source>
</evidence>
<dbReference type="Proteomes" id="UP000316726">
    <property type="component" value="Chromosome 15"/>
</dbReference>
<dbReference type="SMART" id="SM00360">
    <property type="entry name" value="RRM"/>
    <property type="match status" value="1"/>
</dbReference>
<proteinExistence type="predicted"/>
<evidence type="ECO:0000313" key="5">
    <source>
        <dbReference type="EMBL" id="QDZ24963.1"/>
    </source>
</evidence>
<keyword evidence="1 2" id="KW-0694">RNA-binding</keyword>
<feature type="region of interest" description="Disordered" evidence="3">
    <location>
        <begin position="124"/>
        <end position="212"/>
    </location>
</feature>
<protein>
    <submittedName>
        <fullName evidence="5">RNA-binding protein</fullName>
    </submittedName>
</protein>
<dbReference type="EMBL" id="CP031048">
    <property type="protein sequence ID" value="QDZ24963.1"/>
    <property type="molecule type" value="Genomic_DNA"/>
</dbReference>
<dbReference type="Pfam" id="PF00076">
    <property type="entry name" value="RRM_1"/>
    <property type="match status" value="1"/>
</dbReference>
<feature type="compositionally biased region" description="Gly residues" evidence="3">
    <location>
        <begin position="144"/>
        <end position="179"/>
    </location>
</feature>
<organism evidence="5 6">
    <name type="scientific">Chloropicon primus</name>
    <dbReference type="NCBI Taxonomy" id="1764295"/>
    <lineage>
        <taxon>Eukaryota</taxon>
        <taxon>Viridiplantae</taxon>
        <taxon>Chlorophyta</taxon>
        <taxon>Chloropicophyceae</taxon>
        <taxon>Chloropicales</taxon>
        <taxon>Chloropicaceae</taxon>
        <taxon>Chloropicon</taxon>
    </lineage>
</organism>
<dbReference type="GO" id="GO:0003723">
    <property type="term" value="F:RNA binding"/>
    <property type="evidence" value="ECO:0007669"/>
    <property type="project" value="UniProtKB-UniRule"/>
</dbReference>
<dbReference type="PANTHER" id="PTHR48027">
    <property type="entry name" value="HETEROGENEOUS NUCLEAR RIBONUCLEOPROTEIN 87F-RELATED"/>
    <property type="match status" value="1"/>
</dbReference>
<dbReference type="InterPro" id="IPR012677">
    <property type="entry name" value="Nucleotide-bd_a/b_plait_sf"/>
</dbReference>
<dbReference type="PROSITE" id="PS50102">
    <property type="entry name" value="RRM"/>
    <property type="match status" value="1"/>
</dbReference>
<dbReference type="InterPro" id="IPR000504">
    <property type="entry name" value="RRM_dom"/>
</dbReference>
<evidence type="ECO:0000256" key="2">
    <source>
        <dbReference type="PROSITE-ProRule" id="PRU00176"/>
    </source>
</evidence>
<dbReference type="AlphaFoldDB" id="A0A5B8MWQ1"/>
<dbReference type="InterPro" id="IPR035979">
    <property type="entry name" value="RBD_domain_sf"/>
</dbReference>
<evidence type="ECO:0000256" key="3">
    <source>
        <dbReference type="SAM" id="MobiDB-lite"/>
    </source>
</evidence>
<name>A0A5B8MWQ1_9CHLO</name>
<dbReference type="STRING" id="1764295.A0A5B8MWQ1"/>
<keyword evidence="6" id="KW-1185">Reference proteome</keyword>
<evidence type="ECO:0000313" key="6">
    <source>
        <dbReference type="Proteomes" id="UP000316726"/>
    </source>
</evidence>
<feature type="domain" description="RRM" evidence="4">
    <location>
        <begin position="53"/>
        <end position="130"/>
    </location>
</feature>
<feature type="compositionally biased region" description="Low complexity" evidence="3">
    <location>
        <begin position="31"/>
        <end position="43"/>
    </location>
</feature>
<dbReference type="OrthoDB" id="439808at2759"/>
<evidence type="ECO:0000259" key="4">
    <source>
        <dbReference type="PROSITE" id="PS50102"/>
    </source>
</evidence>
<dbReference type="SUPFAM" id="SSF54928">
    <property type="entry name" value="RNA-binding domain, RBD"/>
    <property type="match status" value="1"/>
</dbReference>
<reference evidence="5 6" key="1">
    <citation type="submission" date="2018-07" db="EMBL/GenBank/DDBJ databases">
        <title>The complete nuclear genome of the prasinophyte Chloropicon primus (CCMP1205).</title>
        <authorList>
            <person name="Pombert J.-F."/>
            <person name="Otis C."/>
            <person name="Turmel M."/>
            <person name="Lemieux C."/>
        </authorList>
    </citation>
    <scope>NUCLEOTIDE SEQUENCE [LARGE SCALE GENOMIC DNA]</scope>
    <source>
        <strain evidence="5 6">CCMP1205</strain>
    </source>
</reference>
<accession>A0A5B8MWQ1</accession>
<sequence length="212" mass="22601">MDAPPQDEQVGQEVPPAEENVPATEGEEVPAEGAPAGDEGAPVTDDAAPPPEIKAFIGGLAWEVTDETLGDEFNKYNIISAKVATDRFSGRSRGFGFVVFETEDGRQDAINDLHDKEVWGRRITVAPAVPRDRNGGGRDRRGGGGRGGYRGGGGGRFGGGRDGYRGGGGGYRGGGGGYGDRPPRRYDDDRGGRSYDERPPSRYRDRSPQGRY</sequence>
<feature type="compositionally biased region" description="Basic and acidic residues" evidence="3">
    <location>
        <begin position="181"/>
        <end position="212"/>
    </location>
</feature>
<dbReference type="InterPro" id="IPR052462">
    <property type="entry name" value="SLIRP/GR-RBP-like"/>
</dbReference>
<feature type="compositionally biased region" description="Basic and acidic residues" evidence="3">
    <location>
        <begin position="130"/>
        <end position="142"/>
    </location>
</feature>
<feature type="region of interest" description="Disordered" evidence="3">
    <location>
        <begin position="1"/>
        <end position="52"/>
    </location>
</feature>
<gene>
    <name evidence="5" type="ORF">A3770_15p74810</name>
</gene>
<dbReference type="Gene3D" id="3.30.70.330">
    <property type="match status" value="1"/>
</dbReference>